<evidence type="ECO:0000313" key="2">
    <source>
        <dbReference type="Proteomes" id="UP000244073"/>
    </source>
</evidence>
<accession>A0A2T5M465</accession>
<proteinExistence type="predicted"/>
<dbReference type="AlphaFoldDB" id="A0A2T5M465"/>
<dbReference type="GeneID" id="63809375"/>
<organism evidence="1 2">
    <name type="scientific">Aspergillus ochraceoroseus IBT 24754</name>
    <dbReference type="NCBI Taxonomy" id="1392256"/>
    <lineage>
        <taxon>Eukaryota</taxon>
        <taxon>Fungi</taxon>
        <taxon>Dikarya</taxon>
        <taxon>Ascomycota</taxon>
        <taxon>Pezizomycotina</taxon>
        <taxon>Eurotiomycetes</taxon>
        <taxon>Eurotiomycetidae</taxon>
        <taxon>Eurotiales</taxon>
        <taxon>Aspergillaceae</taxon>
        <taxon>Aspergillus</taxon>
        <taxon>Aspergillus subgen. Nidulantes</taxon>
    </lineage>
</organism>
<dbReference type="RefSeq" id="XP_040754720.1">
    <property type="nucleotide sequence ID" value="XM_040892493.1"/>
</dbReference>
<dbReference type="VEuPathDB" id="FungiDB:P175DRAFT_0167767"/>
<sequence>MIRSTCWYSAWTRIPAGALSAARWIPTTQSARETLRLESVIPSSSERYLTPPSYHVFVVNCSVRGLDTSSTSYRLCCSGFDHGILNDQLLFNTLVLFLTLLLKVSISVRKVRTSLLETTPTTFNPLDPPVAVPRFVKGCSDSVCYRETWTMDKNPANTLLSVLFKKTIMIGTGKKIKKKAKGSFN</sequence>
<gene>
    <name evidence="1" type="ORF">P175DRAFT_0167767</name>
</gene>
<comment type="caution">
    <text evidence="1">The sequence shown here is derived from an EMBL/GenBank/DDBJ whole genome shotgun (WGS) entry which is preliminary data.</text>
</comment>
<evidence type="ECO:0000313" key="1">
    <source>
        <dbReference type="EMBL" id="PTU23328.1"/>
    </source>
</evidence>
<reference evidence="1 2" key="1">
    <citation type="journal article" date="2018" name="Proc. Natl. Acad. Sci. U.S.A.">
        <title>Linking secondary metabolites to gene clusters through genome sequencing of six diverse Aspergillus species.</title>
        <authorList>
            <person name="Kaerboelling I."/>
            <person name="Vesth T.C."/>
            <person name="Frisvad J.C."/>
            <person name="Nybo J.L."/>
            <person name="Theobald S."/>
            <person name="Kuo A."/>
            <person name="Bowyer P."/>
            <person name="Matsuda Y."/>
            <person name="Mondo S."/>
            <person name="Lyhne E.K."/>
            <person name="Kogle M.E."/>
            <person name="Clum A."/>
            <person name="Lipzen A."/>
            <person name="Salamov A."/>
            <person name="Ngan C.Y."/>
            <person name="Daum C."/>
            <person name="Chiniquy J."/>
            <person name="Barry K."/>
            <person name="LaButti K."/>
            <person name="Haridas S."/>
            <person name="Simmons B.A."/>
            <person name="Magnuson J.K."/>
            <person name="Mortensen U.H."/>
            <person name="Larsen T.O."/>
            <person name="Grigoriev I.V."/>
            <person name="Baker S.E."/>
            <person name="Andersen M.R."/>
        </authorList>
    </citation>
    <scope>NUCLEOTIDE SEQUENCE [LARGE SCALE GENOMIC DNA]</scope>
    <source>
        <strain evidence="1 2">IBT 24754</strain>
    </source>
</reference>
<protein>
    <submittedName>
        <fullName evidence="1">Uncharacterized protein</fullName>
    </submittedName>
</protein>
<dbReference type="EMBL" id="MSFN02000002">
    <property type="protein sequence ID" value="PTU23328.1"/>
    <property type="molecule type" value="Genomic_DNA"/>
</dbReference>
<dbReference type="Proteomes" id="UP000244073">
    <property type="component" value="Unassembled WGS sequence"/>
</dbReference>
<name>A0A2T5M465_9EURO</name>